<name>A0ABV9VRZ4_9ACTN</name>
<dbReference type="Proteomes" id="UP001595912">
    <property type="component" value="Unassembled WGS sequence"/>
</dbReference>
<accession>A0ABV9VRZ4</accession>
<sequence>MTDAAGRQDGAGEFWETEPGWVLVNSSDGGYLPVNQITSKAMLVCDESESARITAGMRLSGCPVLDMPHGANLPIIADIYVDRVPQDGLQILIELRRLLGMVWPFSDLRNLLARQPIRARAGDVAEMRSALTAIPHLRPHLFHDAHGSLEPVWPDD</sequence>
<proteinExistence type="predicted"/>
<dbReference type="EMBL" id="JBHSIU010000011">
    <property type="protein sequence ID" value="MFC4998479.1"/>
    <property type="molecule type" value="Genomic_DNA"/>
</dbReference>
<protein>
    <submittedName>
        <fullName evidence="1">Uncharacterized protein</fullName>
    </submittedName>
</protein>
<dbReference type="RefSeq" id="WP_380114727.1">
    <property type="nucleotide sequence ID" value="NZ_JBHSIU010000011.1"/>
</dbReference>
<evidence type="ECO:0000313" key="2">
    <source>
        <dbReference type="Proteomes" id="UP001595912"/>
    </source>
</evidence>
<gene>
    <name evidence="1" type="ORF">ACFPIJ_11605</name>
</gene>
<organism evidence="1 2">
    <name type="scientific">Dactylosporangium cerinum</name>
    <dbReference type="NCBI Taxonomy" id="1434730"/>
    <lineage>
        <taxon>Bacteria</taxon>
        <taxon>Bacillati</taxon>
        <taxon>Actinomycetota</taxon>
        <taxon>Actinomycetes</taxon>
        <taxon>Micromonosporales</taxon>
        <taxon>Micromonosporaceae</taxon>
        <taxon>Dactylosporangium</taxon>
    </lineage>
</organism>
<keyword evidence="2" id="KW-1185">Reference proteome</keyword>
<comment type="caution">
    <text evidence="1">The sequence shown here is derived from an EMBL/GenBank/DDBJ whole genome shotgun (WGS) entry which is preliminary data.</text>
</comment>
<evidence type="ECO:0000313" key="1">
    <source>
        <dbReference type="EMBL" id="MFC4998479.1"/>
    </source>
</evidence>
<reference evidence="2" key="1">
    <citation type="journal article" date="2019" name="Int. J. Syst. Evol. Microbiol.">
        <title>The Global Catalogue of Microorganisms (GCM) 10K type strain sequencing project: providing services to taxonomists for standard genome sequencing and annotation.</title>
        <authorList>
            <consortium name="The Broad Institute Genomics Platform"/>
            <consortium name="The Broad Institute Genome Sequencing Center for Infectious Disease"/>
            <person name="Wu L."/>
            <person name="Ma J."/>
        </authorList>
    </citation>
    <scope>NUCLEOTIDE SEQUENCE [LARGE SCALE GENOMIC DNA]</scope>
    <source>
        <strain evidence="2">CGMCC 4.7152</strain>
    </source>
</reference>